<reference evidence="1 2" key="1">
    <citation type="submission" date="2020-07" db="EMBL/GenBank/DDBJ databases">
        <title>Description of Kordia aestuariivivens sp. nov., isolated from a tidal flat.</title>
        <authorList>
            <person name="Park S."/>
            <person name="Yoon J.-H."/>
        </authorList>
    </citation>
    <scope>NUCLEOTIDE SEQUENCE [LARGE SCALE GENOMIC DNA]</scope>
    <source>
        <strain evidence="1 2">YSTF-M3</strain>
    </source>
</reference>
<dbReference type="Proteomes" id="UP000619238">
    <property type="component" value="Unassembled WGS sequence"/>
</dbReference>
<accession>A0ABR7QE55</accession>
<dbReference type="EMBL" id="JACGWS010000013">
    <property type="protein sequence ID" value="MBC8756793.1"/>
    <property type="molecule type" value="Genomic_DNA"/>
</dbReference>
<organism evidence="1 2">
    <name type="scientific">Kordia aestuariivivens</name>
    <dbReference type="NCBI Taxonomy" id="2759037"/>
    <lineage>
        <taxon>Bacteria</taxon>
        <taxon>Pseudomonadati</taxon>
        <taxon>Bacteroidota</taxon>
        <taxon>Flavobacteriia</taxon>
        <taxon>Flavobacteriales</taxon>
        <taxon>Flavobacteriaceae</taxon>
        <taxon>Kordia</taxon>
    </lineage>
</organism>
<comment type="caution">
    <text evidence="1">The sequence shown here is derived from an EMBL/GenBank/DDBJ whole genome shotgun (WGS) entry which is preliminary data.</text>
</comment>
<gene>
    <name evidence="1" type="ORF">H2O64_19120</name>
</gene>
<evidence type="ECO:0000313" key="2">
    <source>
        <dbReference type="Proteomes" id="UP000619238"/>
    </source>
</evidence>
<evidence type="ECO:0000313" key="1">
    <source>
        <dbReference type="EMBL" id="MBC8756793.1"/>
    </source>
</evidence>
<proteinExistence type="predicted"/>
<sequence>MKKIKIIIVTLIVAITVVSCGVYNFTGTGDLNAKTYQVNFFQNNAPIIEPGLDRDFTLALQDLILNQTSLDLVRANGDLVYEGEIVEYRVSPMSATSNNTAAQNRLTIGVQVRFTHTNRPEDDFDQRFSFFFDYPASTQLINVQDAAYLEIFERITQDIFNASLAKW</sequence>
<dbReference type="PROSITE" id="PS51257">
    <property type="entry name" value="PROKAR_LIPOPROTEIN"/>
    <property type="match status" value="1"/>
</dbReference>
<keyword evidence="2" id="KW-1185">Reference proteome</keyword>
<dbReference type="Pfam" id="PF04390">
    <property type="entry name" value="LptE"/>
    <property type="match status" value="1"/>
</dbReference>
<protein>
    <submittedName>
        <fullName evidence="1">LptE family protein</fullName>
    </submittedName>
</protein>
<name>A0ABR7QE55_9FLAO</name>
<dbReference type="RefSeq" id="WP_187563833.1">
    <property type="nucleotide sequence ID" value="NZ_JACGWS010000013.1"/>
</dbReference>
<dbReference type="InterPro" id="IPR007485">
    <property type="entry name" value="LPS_assembly_LptE"/>
</dbReference>